<dbReference type="Proteomes" id="UP001154282">
    <property type="component" value="Unassembled WGS sequence"/>
</dbReference>
<reference evidence="1" key="1">
    <citation type="submission" date="2022-08" db="EMBL/GenBank/DDBJ databases">
        <authorList>
            <person name="Gutierrez-Valencia J."/>
        </authorList>
    </citation>
    <scope>NUCLEOTIDE SEQUENCE</scope>
</reference>
<keyword evidence="2" id="KW-1185">Reference proteome</keyword>
<name>A0AAV0IC80_9ROSI</name>
<gene>
    <name evidence="1" type="ORF">LITE_LOCUS8349</name>
</gene>
<dbReference type="AlphaFoldDB" id="A0AAV0IC80"/>
<dbReference type="EMBL" id="CAMGYJ010000003">
    <property type="protein sequence ID" value="CAI0394522.1"/>
    <property type="molecule type" value="Genomic_DNA"/>
</dbReference>
<proteinExistence type="predicted"/>
<accession>A0AAV0IC80</accession>
<sequence>MMGYEKGYSSRKTNEEAKIVWRNSIMRIISNLIYKSQHTESIIKTFQESLLSLEMKPEQELENVDLVGHINKEATETYTNAEPILDPPCVKSKGLNYTREKRHFEKRKPK</sequence>
<evidence type="ECO:0000313" key="2">
    <source>
        <dbReference type="Proteomes" id="UP001154282"/>
    </source>
</evidence>
<protein>
    <submittedName>
        <fullName evidence="1">Uncharacterized protein</fullName>
    </submittedName>
</protein>
<evidence type="ECO:0000313" key="1">
    <source>
        <dbReference type="EMBL" id="CAI0394522.1"/>
    </source>
</evidence>
<organism evidence="1 2">
    <name type="scientific">Linum tenue</name>
    <dbReference type="NCBI Taxonomy" id="586396"/>
    <lineage>
        <taxon>Eukaryota</taxon>
        <taxon>Viridiplantae</taxon>
        <taxon>Streptophyta</taxon>
        <taxon>Embryophyta</taxon>
        <taxon>Tracheophyta</taxon>
        <taxon>Spermatophyta</taxon>
        <taxon>Magnoliopsida</taxon>
        <taxon>eudicotyledons</taxon>
        <taxon>Gunneridae</taxon>
        <taxon>Pentapetalae</taxon>
        <taxon>rosids</taxon>
        <taxon>fabids</taxon>
        <taxon>Malpighiales</taxon>
        <taxon>Linaceae</taxon>
        <taxon>Linum</taxon>
    </lineage>
</organism>
<comment type="caution">
    <text evidence="1">The sequence shown here is derived from an EMBL/GenBank/DDBJ whole genome shotgun (WGS) entry which is preliminary data.</text>
</comment>